<keyword evidence="5" id="KW-1185">Reference proteome</keyword>
<protein>
    <recommendedName>
        <fullName evidence="3">Retroviral polymerase SH3-like domain-containing protein</fullName>
    </recommendedName>
</protein>
<evidence type="ECO:0000259" key="3">
    <source>
        <dbReference type="Pfam" id="PF25597"/>
    </source>
</evidence>
<feature type="coiled-coil region" evidence="1">
    <location>
        <begin position="3"/>
        <end position="30"/>
    </location>
</feature>
<feature type="region of interest" description="Disordered" evidence="2">
    <location>
        <begin position="287"/>
        <end position="316"/>
    </location>
</feature>
<accession>A0A484M8G6</accession>
<sequence>MSNEELQASNAALKAQVEYLAKQVAQLTRKKKKMLETPEESNEELDVEAQDVGNSSNNTSGSSCDKGASGFKVDILNFEGKKDPDEFLKWLETVERVFDFKGVPEEKKVKLVALKLRKRLMTSGKLDSKSDRCKFVGYPKETKGYEFYHPTDNKTFVAQNGTFLEKEFLSAISSGRKVDLEEIREPQEEISIAVEPEHQDLVSRPAQVLPRWSNRMRNPPVRYGFLVSDEGDVFLTWLSENFAMKDLGNATYALGIRIYRDRSRKLIGLCKSTYIDKVLDRFSMTNSKKGSLPGTALSKSQSPSTREQKELMMKDTTANSTTEAKYMAAAEAAKEGVWIKKFISELGVVPSINDPIPLFCDNTGAIAQAK</sequence>
<organism evidence="4 5">
    <name type="scientific">Cuscuta campestris</name>
    <dbReference type="NCBI Taxonomy" id="132261"/>
    <lineage>
        <taxon>Eukaryota</taxon>
        <taxon>Viridiplantae</taxon>
        <taxon>Streptophyta</taxon>
        <taxon>Embryophyta</taxon>
        <taxon>Tracheophyta</taxon>
        <taxon>Spermatophyta</taxon>
        <taxon>Magnoliopsida</taxon>
        <taxon>eudicotyledons</taxon>
        <taxon>Gunneridae</taxon>
        <taxon>Pentapetalae</taxon>
        <taxon>asterids</taxon>
        <taxon>lamiids</taxon>
        <taxon>Solanales</taxon>
        <taxon>Convolvulaceae</taxon>
        <taxon>Cuscuteae</taxon>
        <taxon>Cuscuta</taxon>
        <taxon>Cuscuta subgen. Grammica</taxon>
        <taxon>Cuscuta sect. Cleistogrammica</taxon>
    </lineage>
</organism>
<proteinExistence type="predicted"/>
<dbReference type="InterPro" id="IPR057670">
    <property type="entry name" value="SH3_retrovirus"/>
</dbReference>
<dbReference type="OrthoDB" id="1739418at2759"/>
<feature type="compositionally biased region" description="Acidic residues" evidence="2">
    <location>
        <begin position="37"/>
        <end position="49"/>
    </location>
</feature>
<dbReference type="Proteomes" id="UP000595140">
    <property type="component" value="Unassembled WGS sequence"/>
</dbReference>
<feature type="region of interest" description="Disordered" evidence="2">
    <location>
        <begin position="31"/>
        <end position="65"/>
    </location>
</feature>
<dbReference type="Pfam" id="PF25597">
    <property type="entry name" value="SH3_retrovirus"/>
    <property type="match status" value="1"/>
</dbReference>
<evidence type="ECO:0000256" key="2">
    <source>
        <dbReference type="SAM" id="MobiDB-lite"/>
    </source>
</evidence>
<evidence type="ECO:0000313" key="5">
    <source>
        <dbReference type="Proteomes" id="UP000595140"/>
    </source>
</evidence>
<keyword evidence="1" id="KW-0175">Coiled coil</keyword>
<gene>
    <name evidence="4" type="ORF">CCAM_LOCUS26906</name>
</gene>
<dbReference type="AlphaFoldDB" id="A0A484M8G6"/>
<reference evidence="4 5" key="1">
    <citation type="submission" date="2018-04" db="EMBL/GenBank/DDBJ databases">
        <authorList>
            <person name="Vogel A."/>
        </authorList>
    </citation>
    <scope>NUCLEOTIDE SEQUENCE [LARGE SCALE GENOMIC DNA]</scope>
</reference>
<name>A0A484M8G6_9ASTE</name>
<feature type="domain" description="Retroviral polymerase SH3-like" evidence="3">
    <location>
        <begin position="123"/>
        <end position="168"/>
    </location>
</feature>
<evidence type="ECO:0000256" key="1">
    <source>
        <dbReference type="SAM" id="Coils"/>
    </source>
</evidence>
<evidence type="ECO:0000313" key="4">
    <source>
        <dbReference type="EMBL" id="VFQ85130.1"/>
    </source>
</evidence>
<feature type="compositionally biased region" description="Low complexity" evidence="2">
    <location>
        <begin position="53"/>
        <end position="63"/>
    </location>
</feature>
<dbReference type="EMBL" id="OOIL02002851">
    <property type="protein sequence ID" value="VFQ85130.1"/>
    <property type="molecule type" value="Genomic_DNA"/>
</dbReference>